<dbReference type="EMBL" id="JALN02000001">
    <property type="protein sequence ID" value="KDF02189.1"/>
    <property type="molecule type" value="Genomic_DNA"/>
</dbReference>
<dbReference type="Proteomes" id="UP000022835">
    <property type="component" value="Unassembled WGS sequence"/>
</dbReference>
<gene>
    <name evidence="3" type="ORF">Y900_025465</name>
</gene>
<accession>A0A064CTZ3</accession>
<dbReference type="Pfam" id="PF05305">
    <property type="entry name" value="DUF732"/>
    <property type="match status" value="1"/>
</dbReference>
<protein>
    <recommendedName>
        <fullName evidence="2">DUF732 domain-containing protein</fullName>
    </recommendedName>
</protein>
<evidence type="ECO:0000259" key="2">
    <source>
        <dbReference type="Pfam" id="PF05305"/>
    </source>
</evidence>
<dbReference type="AlphaFoldDB" id="A0A064CTZ3"/>
<evidence type="ECO:0000313" key="3">
    <source>
        <dbReference type="EMBL" id="KDF02189.1"/>
    </source>
</evidence>
<name>A0A064CTZ3_9MYCO</name>
<organism evidence="3 4">
    <name type="scientific">Mycolicibacterium aromaticivorans JS19b1 = JCM 16368</name>
    <dbReference type="NCBI Taxonomy" id="1440774"/>
    <lineage>
        <taxon>Bacteria</taxon>
        <taxon>Bacillati</taxon>
        <taxon>Actinomycetota</taxon>
        <taxon>Actinomycetes</taxon>
        <taxon>Mycobacteriales</taxon>
        <taxon>Mycobacteriaceae</taxon>
        <taxon>Mycolicibacterium</taxon>
    </lineage>
</organism>
<comment type="caution">
    <text evidence="3">The sequence shown here is derived from an EMBL/GenBank/DDBJ whole genome shotgun (WGS) entry which is preliminary data.</text>
</comment>
<dbReference type="OrthoDB" id="4731502at2"/>
<feature type="signal peptide" evidence="1">
    <location>
        <begin position="1"/>
        <end position="22"/>
    </location>
</feature>
<feature type="chain" id="PRO_5001627959" description="DUF732 domain-containing protein" evidence="1">
    <location>
        <begin position="23"/>
        <end position="105"/>
    </location>
</feature>
<evidence type="ECO:0000313" key="4">
    <source>
        <dbReference type="Proteomes" id="UP000022835"/>
    </source>
</evidence>
<dbReference type="InterPro" id="IPR007969">
    <property type="entry name" value="DUF732"/>
</dbReference>
<feature type="domain" description="DUF732" evidence="2">
    <location>
        <begin position="26"/>
        <end position="87"/>
    </location>
</feature>
<keyword evidence="1" id="KW-0732">Signal</keyword>
<proteinExistence type="predicted"/>
<keyword evidence="4" id="KW-1185">Reference proteome</keyword>
<dbReference type="RefSeq" id="WP_036345084.1">
    <property type="nucleotide sequence ID" value="NZ_JALN02000001.1"/>
</dbReference>
<sequence length="105" mass="11062">MIRQIAAAMAALALVGAPTAVADTTDQQFLDLIHANNVPGQDDSLIAFAHEYCDGNGTSTILPLIGQGVTPNQFYTVRVAASRVYCPMKIAQPNHPAPVFTGLVP</sequence>
<reference evidence="3" key="1">
    <citation type="submission" date="2014-05" db="EMBL/GenBank/DDBJ databases">
        <title>Genome sequence of Mycobacterium aromaticivorans strain JS19b1T (= DSM 45407T).</title>
        <authorList>
            <person name="Kwak Y."/>
            <person name="Park G.-S."/>
            <person name="Li Q.X."/>
            <person name="Lee S.-E."/>
            <person name="Shin J.-H."/>
        </authorList>
    </citation>
    <scope>NUCLEOTIDE SEQUENCE [LARGE SCALE GENOMIC DNA]</scope>
    <source>
        <strain evidence="3">JS19b1</strain>
    </source>
</reference>
<dbReference type="STRING" id="1440774.Y900_025465"/>
<evidence type="ECO:0000256" key="1">
    <source>
        <dbReference type="SAM" id="SignalP"/>
    </source>
</evidence>